<sequence length="185" mass="19265">MRTLNVVVSGVLALFITVAATLQPALAQPQKNWDKLSTALVFGLAGGAELATLSNHDKPGQFELIKTMASTLVVVEGLKSVVHAPRPDGSGNDSFPSGHAALAFSAATYFDIRYGAENRVLVPVAYGAAALTAAARVRADKHRFGDVAAGALIGFGLAHVFTDPESPISAYPTGDGVGLNYARRF</sequence>
<keyword evidence="1" id="KW-0732">Signal</keyword>
<protein>
    <submittedName>
        <fullName evidence="3">Phosphoesterase PA-phosphatase related protein</fullName>
    </submittedName>
</protein>
<organism evidence="3 4">
    <name type="scientific">Rhodobacter ferrooxidans</name>
    <dbReference type="NCBI Taxonomy" id="371731"/>
    <lineage>
        <taxon>Bacteria</taxon>
        <taxon>Pseudomonadati</taxon>
        <taxon>Pseudomonadota</taxon>
        <taxon>Alphaproteobacteria</taxon>
        <taxon>Rhodobacterales</taxon>
        <taxon>Rhodobacter group</taxon>
        <taxon>Rhodobacter</taxon>
    </lineage>
</organism>
<evidence type="ECO:0000313" key="4">
    <source>
        <dbReference type="Proteomes" id="UP000010121"/>
    </source>
</evidence>
<name>C8S3J7_9RHOB</name>
<comment type="caution">
    <text evidence="3">The sequence shown here is derived from an EMBL/GenBank/DDBJ whole genome shotgun (WGS) entry which is preliminary data.</text>
</comment>
<evidence type="ECO:0000256" key="1">
    <source>
        <dbReference type="SAM" id="SignalP"/>
    </source>
</evidence>
<dbReference type="AlphaFoldDB" id="C8S3J7"/>
<accession>C8S3J7</accession>
<feature type="domain" description="Phosphatidic acid phosphatase type 2/haloperoxidase" evidence="2">
    <location>
        <begin position="63"/>
        <end position="162"/>
    </location>
</feature>
<dbReference type="eggNOG" id="COG0671">
    <property type="taxonomic scope" value="Bacteria"/>
</dbReference>
<dbReference type="Proteomes" id="UP000010121">
    <property type="component" value="Unassembled WGS sequence"/>
</dbReference>
<dbReference type="PANTHER" id="PTHR14969:SF13">
    <property type="entry name" value="AT30094P"/>
    <property type="match status" value="1"/>
</dbReference>
<dbReference type="SMART" id="SM00014">
    <property type="entry name" value="acidPPc"/>
    <property type="match status" value="1"/>
</dbReference>
<dbReference type="Gene3D" id="1.20.144.10">
    <property type="entry name" value="Phosphatidic acid phosphatase type 2/haloperoxidase"/>
    <property type="match status" value="1"/>
</dbReference>
<evidence type="ECO:0000259" key="2">
    <source>
        <dbReference type="SMART" id="SM00014"/>
    </source>
</evidence>
<reference evidence="3 4" key="1">
    <citation type="submission" date="2009-08" db="EMBL/GenBank/DDBJ databases">
        <title>The draft genome of Rhodobacter sp. SW2.</title>
        <authorList>
            <consortium name="US DOE Joint Genome Institute (JGI-PGF)"/>
            <person name="Lucas S."/>
            <person name="Copeland A."/>
            <person name="Lapidus A."/>
            <person name="Glavina del Rio T."/>
            <person name="Tice H."/>
            <person name="Bruce D."/>
            <person name="Goodwin L."/>
            <person name="Pitluck S."/>
            <person name="Larimer F."/>
            <person name="Land M.L."/>
            <person name="Hauser L."/>
            <person name="Emerson D."/>
        </authorList>
    </citation>
    <scope>NUCLEOTIDE SEQUENCE [LARGE SCALE GENOMIC DNA]</scope>
    <source>
        <strain evidence="3 4">SW2</strain>
    </source>
</reference>
<dbReference type="Pfam" id="PF01569">
    <property type="entry name" value="PAP2"/>
    <property type="match status" value="1"/>
</dbReference>
<dbReference type="InterPro" id="IPR036938">
    <property type="entry name" value="PAP2/HPO_sf"/>
</dbReference>
<dbReference type="STRING" id="371731.Rsw2DRAFT_2625"/>
<dbReference type="InterPro" id="IPR000326">
    <property type="entry name" value="PAP2/HPO"/>
</dbReference>
<dbReference type="PANTHER" id="PTHR14969">
    <property type="entry name" value="SPHINGOSINE-1-PHOSPHATE PHOSPHOHYDROLASE"/>
    <property type="match status" value="1"/>
</dbReference>
<gene>
    <name evidence="3" type="ORF">Rsw2DRAFT_2625</name>
</gene>
<keyword evidence="4" id="KW-1185">Reference proteome</keyword>
<evidence type="ECO:0000313" key="3">
    <source>
        <dbReference type="EMBL" id="EEW24445.1"/>
    </source>
</evidence>
<proteinExistence type="predicted"/>
<feature type="signal peptide" evidence="1">
    <location>
        <begin position="1"/>
        <end position="27"/>
    </location>
</feature>
<dbReference type="EMBL" id="ACYY01000019">
    <property type="protein sequence ID" value="EEW24445.1"/>
    <property type="molecule type" value="Genomic_DNA"/>
</dbReference>
<feature type="chain" id="PRO_5002990531" evidence="1">
    <location>
        <begin position="28"/>
        <end position="185"/>
    </location>
</feature>
<dbReference type="SUPFAM" id="SSF48317">
    <property type="entry name" value="Acid phosphatase/Vanadium-dependent haloperoxidase"/>
    <property type="match status" value="1"/>
</dbReference>